<evidence type="ECO:0000256" key="8">
    <source>
        <dbReference type="ARBA" id="ARBA00022840"/>
    </source>
</evidence>
<keyword evidence="7" id="KW-0547">Nucleotide-binding</keyword>
<keyword evidence="5" id="KW-0819">tRNA processing</keyword>
<evidence type="ECO:0000256" key="10">
    <source>
        <dbReference type="ARBA" id="ARBA00032441"/>
    </source>
</evidence>
<reference evidence="12" key="1">
    <citation type="journal article" date="2019" name="Int. J. Syst. Evol. Microbiol.">
        <title>The Global Catalogue of Microorganisms (GCM) 10K type strain sequencing project: providing services to taxonomists for standard genome sequencing and annotation.</title>
        <authorList>
            <consortium name="The Broad Institute Genomics Platform"/>
            <consortium name="The Broad Institute Genome Sequencing Center for Infectious Disease"/>
            <person name="Wu L."/>
            <person name="Ma J."/>
        </authorList>
    </citation>
    <scope>NUCLEOTIDE SEQUENCE [LARGE SCALE GENOMIC DNA]</scope>
    <source>
        <strain evidence="12">CGMCC 1.15043</strain>
    </source>
</reference>
<name>A0ABQ1FIC1_9BACL</name>
<evidence type="ECO:0000313" key="11">
    <source>
        <dbReference type="EMBL" id="GGA15346.1"/>
    </source>
</evidence>
<dbReference type="PANTHER" id="PTHR33540">
    <property type="entry name" value="TRNA THREONYLCARBAMOYLADENOSINE BIOSYNTHESIS PROTEIN TSAE"/>
    <property type="match status" value="1"/>
</dbReference>
<evidence type="ECO:0000256" key="6">
    <source>
        <dbReference type="ARBA" id="ARBA00022723"/>
    </source>
</evidence>
<accession>A0ABQ1FIC1</accession>
<keyword evidence="4" id="KW-0963">Cytoplasm</keyword>
<protein>
    <recommendedName>
        <fullName evidence="3">tRNA threonylcarbamoyladenosine biosynthesis protein TsaE</fullName>
    </recommendedName>
    <alternativeName>
        <fullName evidence="10">t(6)A37 threonylcarbamoyladenosine biosynthesis protein TsaE</fullName>
    </alternativeName>
</protein>
<sequence length="204" mass="23034">MESAAELAPIHIGAGFFFVTELMLPAGEDYNRSSTRKRKKGMRSLTQSTFTYLSRHEEDTDQLGKWLAVYLLPGAVLTLDGDLGAGKTRFSQGFARAIGIRDTVNSPTFTIIKEYEGDGLPFYHMDMYRISQEEADELGLEDYFYGAGVTLIEWSSLIEDLLPPDRLTITITQQGDQTRVFHLTPHGEPYQSWCVQMKENGHLQ</sequence>
<evidence type="ECO:0000256" key="1">
    <source>
        <dbReference type="ARBA" id="ARBA00004496"/>
    </source>
</evidence>
<dbReference type="InterPro" id="IPR027417">
    <property type="entry name" value="P-loop_NTPase"/>
</dbReference>
<organism evidence="11 12">
    <name type="scientific">Paenibacillus marchantiophytorum</name>
    <dbReference type="NCBI Taxonomy" id="1619310"/>
    <lineage>
        <taxon>Bacteria</taxon>
        <taxon>Bacillati</taxon>
        <taxon>Bacillota</taxon>
        <taxon>Bacilli</taxon>
        <taxon>Bacillales</taxon>
        <taxon>Paenibacillaceae</taxon>
        <taxon>Paenibacillus</taxon>
    </lineage>
</organism>
<dbReference type="PANTHER" id="PTHR33540:SF2">
    <property type="entry name" value="TRNA THREONYLCARBAMOYLADENOSINE BIOSYNTHESIS PROTEIN TSAE"/>
    <property type="match status" value="1"/>
</dbReference>
<keyword evidence="6" id="KW-0479">Metal-binding</keyword>
<evidence type="ECO:0000313" key="12">
    <source>
        <dbReference type="Proteomes" id="UP000615455"/>
    </source>
</evidence>
<comment type="similarity">
    <text evidence="2">Belongs to the TsaE family.</text>
</comment>
<dbReference type="Pfam" id="PF02367">
    <property type="entry name" value="TsaE"/>
    <property type="match status" value="1"/>
</dbReference>
<comment type="subcellular location">
    <subcellularLocation>
        <location evidence="1">Cytoplasm</location>
    </subcellularLocation>
</comment>
<comment type="caution">
    <text evidence="11">The sequence shown here is derived from an EMBL/GenBank/DDBJ whole genome shotgun (WGS) entry which is preliminary data.</text>
</comment>
<proteinExistence type="inferred from homology"/>
<keyword evidence="8" id="KW-0067">ATP-binding</keyword>
<keyword evidence="12" id="KW-1185">Reference proteome</keyword>
<evidence type="ECO:0000256" key="2">
    <source>
        <dbReference type="ARBA" id="ARBA00007599"/>
    </source>
</evidence>
<dbReference type="EMBL" id="BMHE01000080">
    <property type="protein sequence ID" value="GGA15346.1"/>
    <property type="molecule type" value="Genomic_DNA"/>
</dbReference>
<evidence type="ECO:0000256" key="3">
    <source>
        <dbReference type="ARBA" id="ARBA00019010"/>
    </source>
</evidence>
<evidence type="ECO:0000256" key="7">
    <source>
        <dbReference type="ARBA" id="ARBA00022741"/>
    </source>
</evidence>
<evidence type="ECO:0000256" key="5">
    <source>
        <dbReference type="ARBA" id="ARBA00022694"/>
    </source>
</evidence>
<keyword evidence="9" id="KW-0460">Magnesium</keyword>
<evidence type="ECO:0000256" key="9">
    <source>
        <dbReference type="ARBA" id="ARBA00022842"/>
    </source>
</evidence>
<dbReference type="Gene3D" id="3.40.50.300">
    <property type="entry name" value="P-loop containing nucleotide triphosphate hydrolases"/>
    <property type="match status" value="1"/>
</dbReference>
<gene>
    <name evidence="11" type="ORF">GCM10008018_70190</name>
</gene>
<dbReference type="NCBIfam" id="TIGR00150">
    <property type="entry name" value="T6A_YjeE"/>
    <property type="match status" value="1"/>
</dbReference>
<dbReference type="SUPFAM" id="SSF52540">
    <property type="entry name" value="P-loop containing nucleoside triphosphate hydrolases"/>
    <property type="match status" value="1"/>
</dbReference>
<dbReference type="InterPro" id="IPR003442">
    <property type="entry name" value="T6A_TsaE"/>
</dbReference>
<dbReference type="Proteomes" id="UP000615455">
    <property type="component" value="Unassembled WGS sequence"/>
</dbReference>
<evidence type="ECO:0000256" key="4">
    <source>
        <dbReference type="ARBA" id="ARBA00022490"/>
    </source>
</evidence>